<dbReference type="OrthoDB" id="9804145at2"/>
<evidence type="ECO:0000313" key="4">
    <source>
        <dbReference type="Proteomes" id="UP000007102"/>
    </source>
</evidence>
<organism evidence="3 4">
    <name type="scientific">Desulfurobacterium thermolithotrophum (strain DSM 11699 / BSA)</name>
    <dbReference type="NCBI Taxonomy" id="868864"/>
    <lineage>
        <taxon>Bacteria</taxon>
        <taxon>Pseudomonadati</taxon>
        <taxon>Aquificota</taxon>
        <taxon>Aquificia</taxon>
        <taxon>Desulfurobacteriales</taxon>
        <taxon>Desulfurobacteriaceae</taxon>
        <taxon>Desulfurobacterium</taxon>
    </lineage>
</organism>
<keyword evidence="4" id="KW-1185">Reference proteome</keyword>
<reference evidence="4" key="2">
    <citation type="submission" date="2011-02" db="EMBL/GenBank/DDBJ databases">
        <title>The complete genome of Desulfurobacterium thermolithotrophum DSM 11699.</title>
        <authorList>
            <consortium name="US DOE Joint Genome Institute (JGI-PGF)"/>
            <person name="Lucas S."/>
            <person name="Copeland A."/>
            <person name="Lapidus A."/>
            <person name="Bruce D."/>
            <person name="Goodwin L."/>
            <person name="Pitluck S."/>
            <person name="Kyrpides N."/>
            <person name="Mavromatis K."/>
            <person name="Pagani I."/>
            <person name="Ivanova N."/>
            <person name="Mikhailova N."/>
            <person name="Daligault H."/>
            <person name="Detter J.C."/>
            <person name="Tapia R."/>
            <person name="Han C."/>
            <person name="Land M."/>
            <person name="Hauser L."/>
            <person name="Markowitz V."/>
            <person name="Cheng J.-F."/>
            <person name="Hugenholtz P."/>
            <person name="Woyke T."/>
            <person name="Wu D."/>
            <person name="Spring S."/>
            <person name="Brambilla E."/>
            <person name="Klenk H.-P."/>
            <person name="Eisen J.A."/>
        </authorList>
    </citation>
    <scope>NUCLEOTIDE SEQUENCE [LARGE SCALE GENOMIC DNA]</scope>
    <source>
        <strain evidence="4">DSM 11699 / BSA</strain>
    </source>
</reference>
<dbReference type="RefSeq" id="WP_013638202.1">
    <property type="nucleotide sequence ID" value="NC_015185.1"/>
</dbReference>
<dbReference type="Pfam" id="PF04851">
    <property type="entry name" value="ResIII"/>
    <property type="match status" value="1"/>
</dbReference>
<dbReference type="EMBL" id="CP002543">
    <property type="protein sequence ID" value="ADY73244.1"/>
    <property type="molecule type" value="Genomic_DNA"/>
</dbReference>
<dbReference type="GO" id="GO:0016787">
    <property type="term" value="F:hydrolase activity"/>
    <property type="evidence" value="ECO:0007669"/>
    <property type="project" value="InterPro"/>
</dbReference>
<dbReference type="GO" id="GO:0003677">
    <property type="term" value="F:DNA binding"/>
    <property type="evidence" value="ECO:0007669"/>
    <property type="project" value="InterPro"/>
</dbReference>
<evidence type="ECO:0000256" key="1">
    <source>
        <dbReference type="SAM" id="Coils"/>
    </source>
</evidence>
<keyword evidence="1" id="KW-0175">Coiled coil</keyword>
<reference evidence="3 4" key="1">
    <citation type="journal article" date="2011" name="Stand. Genomic Sci.">
        <title>Complete genome sequence of the thermophilic sulfur-reducer Desulfurobacterium thermolithotrophum type strain (BSA(T)) from a deep-sea hydrothermal vent.</title>
        <authorList>
            <person name="Goker M."/>
            <person name="Daligault H."/>
            <person name="Mwirichia R."/>
            <person name="Lapidus A."/>
            <person name="Lucas S."/>
            <person name="Deshpande S."/>
            <person name="Pagani I."/>
            <person name="Tapia R."/>
            <person name="Cheng J.F."/>
            <person name="Goodwin L."/>
            <person name="Pitluck S."/>
            <person name="Liolios K."/>
            <person name="Ivanova N."/>
            <person name="Mavromatis K."/>
            <person name="Mikhailova N."/>
            <person name="Pati A."/>
            <person name="Chen A."/>
            <person name="Palaniappan K."/>
            <person name="Han C."/>
            <person name="Land M."/>
            <person name="Hauser L."/>
            <person name="Pan C."/>
            <person name="Brambilla E.M."/>
            <person name="Rohde M."/>
            <person name="Spring S."/>
            <person name="Sikorski J."/>
            <person name="Wirth R."/>
            <person name="Detter J.C."/>
            <person name="Woyke T."/>
            <person name="Bristow J."/>
            <person name="Eisen J.A."/>
            <person name="Markowitz V."/>
            <person name="Hugenholtz P."/>
            <person name="Kyrpides N.C."/>
            <person name="Klenk H.P."/>
        </authorList>
    </citation>
    <scope>NUCLEOTIDE SEQUENCE [LARGE SCALE GENOMIC DNA]</scope>
    <source>
        <strain evidence="4">DSM 11699 / BSA</strain>
    </source>
</reference>
<dbReference type="InParanoid" id="F0S322"/>
<evidence type="ECO:0000259" key="2">
    <source>
        <dbReference type="Pfam" id="PF04851"/>
    </source>
</evidence>
<dbReference type="REBASE" id="188658">
    <property type="entry name" value="DthLIIIP"/>
</dbReference>
<dbReference type="SUPFAM" id="SSF52540">
    <property type="entry name" value="P-loop containing nucleoside triphosphate hydrolases"/>
    <property type="match status" value="1"/>
</dbReference>
<name>F0S322_DESTD</name>
<accession>F0S322</accession>
<dbReference type="KEGG" id="dte:Dester_0593"/>
<gene>
    <name evidence="3" type="ordered locus">Dester_0593</name>
</gene>
<feature type="coiled-coil region" evidence="1">
    <location>
        <begin position="556"/>
        <end position="597"/>
    </location>
</feature>
<dbReference type="InterPro" id="IPR006935">
    <property type="entry name" value="Helicase/UvrB_N"/>
</dbReference>
<dbReference type="Proteomes" id="UP000007102">
    <property type="component" value="Chromosome"/>
</dbReference>
<dbReference type="HOGENOM" id="CLU_013950_0_0_0"/>
<sequence length="990" mass="116660">MATKLKAQPYIKLQQIAEEIEIKNPNWDILDNTFSTQKTLFDYQQQALENALKILWKYFEDLQENKEEFAKIYKDLDIYEDLHIKLKGNKHAELLKEFFNVEIDNKGNEYIPFSEISNRMSFWMATGSGKTLIIVKLITLLHKLMKLGLIPKKEIMFLTYRQDLLKAFKKHVEEYNQGKSLENQIKLISLKDYEKEKNQKDFSNRVFIYRSDLISDERKENILNFRDYLENQNEKLIGNWYLILDEAHKGDSQESKRQNIFSILTQKGFLFNFSATFTEAIDIVSTVYNLNLNEFINKGYGKQIYVSNEEINAFKEKSDFNEKAKRKIILKNLINLTAVKKAYEKIKDENLYHNPLLIFLMNSVNTKDADLKLVFKELAKIGKNIDQNLFNEAKNELIEEFKNAKYTLGEGSYTLDFINEFVEKIDKNHIYQYVYNSSTGGNIEYIINPNQKQEIALKLDTSDKPFALIKIGDISKWIKENLTEYKENESYEEKGYFENLNNPDSPINILLGSRAFYEGWDSNRPNIITFINIGTGTDAKKFVLQAIGRGIRIEPLPNQRKRLDRLAVNNQSLNQKLEEYKKEIKTLETLLVYATNKKAIETILKELELVKKSEGFEEVSLWKNERIKKENLLLLIPSYAKNKEKIINQAYPVKFRMSKENLDILKIYFQLMPVERFILEYETDIETYNSLKKIVEESNKYIAIDKNRNYKDIKMLINSLINHINAETEDFNEFIPVNDKIVHFRKIKVRNDYKDKFVKAVEKVKDSDVNKANIIKETLKGQGIEGNIIENTIKSLLQQEIDDVKIRKLLQHYYIPIIYTKEKKDWIKHIINIESEYDFIANLLEIIDDIDKHYDWWMFSKLDEHLDKEIYIPYVNQGKTKKFIPDFVFWLKKGNDYKILFIDPKGSVYSSYLEKIDGYKSIFEENGKPKTFRINKGNSNLNVKVDLKLYTKDTVSAIAGTEYKKYWIDKKSMKNVFITSSKSLNSQSTK</sequence>
<dbReference type="InterPro" id="IPR027417">
    <property type="entry name" value="P-loop_NTPase"/>
</dbReference>
<dbReference type="STRING" id="868864.Dester_0593"/>
<proteinExistence type="predicted"/>
<protein>
    <submittedName>
        <fullName evidence="3">Type III restriction protein res subunit</fullName>
    </submittedName>
</protein>
<dbReference type="GO" id="GO:0005524">
    <property type="term" value="F:ATP binding"/>
    <property type="evidence" value="ECO:0007669"/>
    <property type="project" value="InterPro"/>
</dbReference>
<evidence type="ECO:0000313" key="3">
    <source>
        <dbReference type="EMBL" id="ADY73244.1"/>
    </source>
</evidence>
<feature type="domain" description="Helicase/UvrB N-terminal" evidence="2">
    <location>
        <begin position="39"/>
        <end position="278"/>
    </location>
</feature>
<dbReference type="Gene3D" id="3.40.50.300">
    <property type="entry name" value="P-loop containing nucleotide triphosphate hydrolases"/>
    <property type="match status" value="1"/>
</dbReference>
<dbReference type="eggNOG" id="COG1061">
    <property type="taxonomic scope" value="Bacteria"/>
</dbReference>
<dbReference type="AlphaFoldDB" id="F0S322"/>